<comment type="caution">
    <text evidence="2">The sequence shown here is derived from an EMBL/GenBank/DDBJ whole genome shotgun (WGS) entry which is preliminary data.</text>
</comment>
<evidence type="ECO:0000256" key="1">
    <source>
        <dbReference type="SAM" id="MobiDB-lite"/>
    </source>
</evidence>
<gene>
    <name evidence="2" type="ORF">OS493_003820</name>
</gene>
<sequence>MLSTEDTEDGKINVGITDFESFSSSDEQCIKKQCTTPNFTVSYSDKVKSLAASKNSSTASRHLVAEKSWVKDFTPDSSSMKDTQRSELHAGKSMLANNLSRGENKEAKGGRRGDGLKKRPDSTWNQREESEYYKLRNGEPLKSQARHVEQIPRAGKQMGRNDSFKKMTCDDDDNWRLKRINSNVVDSTETLNKSNIKNLNTESLKKRTYHEEVHLDKGVKHEKSVGHIAVDELFKSSKKQLQNLSELGSGSSEKECTRLLSSNVNSDFQVALGEQFKLQQTPCLLLHQTVQY</sequence>
<accession>A0A9X0A6B2</accession>
<dbReference type="Proteomes" id="UP001163046">
    <property type="component" value="Unassembled WGS sequence"/>
</dbReference>
<evidence type="ECO:0000313" key="3">
    <source>
        <dbReference type="Proteomes" id="UP001163046"/>
    </source>
</evidence>
<dbReference type="EMBL" id="MU825397">
    <property type="protein sequence ID" value="KAJ7394142.1"/>
    <property type="molecule type" value="Genomic_DNA"/>
</dbReference>
<evidence type="ECO:0000313" key="2">
    <source>
        <dbReference type="EMBL" id="KAJ7394142.1"/>
    </source>
</evidence>
<proteinExistence type="predicted"/>
<keyword evidence="3" id="KW-1185">Reference proteome</keyword>
<reference evidence="2" key="1">
    <citation type="submission" date="2023-01" db="EMBL/GenBank/DDBJ databases">
        <title>Genome assembly of the deep-sea coral Lophelia pertusa.</title>
        <authorList>
            <person name="Herrera S."/>
            <person name="Cordes E."/>
        </authorList>
    </citation>
    <scope>NUCLEOTIDE SEQUENCE</scope>
    <source>
        <strain evidence="2">USNM1676648</strain>
        <tissue evidence="2">Polyp</tissue>
    </source>
</reference>
<protein>
    <submittedName>
        <fullName evidence="2">Uncharacterized protein</fullName>
    </submittedName>
</protein>
<dbReference type="AlphaFoldDB" id="A0A9X0A6B2"/>
<organism evidence="2 3">
    <name type="scientific">Desmophyllum pertusum</name>
    <dbReference type="NCBI Taxonomy" id="174260"/>
    <lineage>
        <taxon>Eukaryota</taxon>
        <taxon>Metazoa</taxon>
        <taxon>Cnidaria</taxon>
        <taxon>Anthozoa</taxon>
        <taxon>Hexacorallia</taxon>
        <taxon>Scleractinia</taxon>
        <taxon>Caryophylliina</taxon>
        <taxon>Caryophylliidae</taxon>
        <taxon>Desmophyllum</taxon>
    </lineage>
</organism>
<name>A0A9X0A6B2_9CNID</name>
<feature type="region of interest" description="Disordered" evidence="1">
    <location>
        <begin position="73"/>
        <end position="129"/>
    </location>
</feature>
<feature type="compositionally biased region" description="Basic and acidic residues" evidence="1">
    <location>
        <begin position="102"/>
        <end position="129"/>
    </location>
</feature>